<dbReference type="AlphaFoldDB" id="G9N462"/>
<evidence type="ECO:0000313" key="2">
    <source>
        <dbReference type="EMBL" id="EHK18388.1"/>
    </source>
</evidence>
<keyword evidence="3" id="KW-1185">Reference proteome</keyword>
<dbReference type="Pfam" id="PF20150">
    <property type="entry name" value="2EXR"/>
    <property type="match status" value="1"/>
</dbReference>
<dbReference type="Proteomes" id="UP000007115">
    <property type="component" value="Unassembled WGS sequence"/>
</dbReference>
<evidence type="ECO:0000313" key="3">
    <source>
        <dbReference type="Proteomes" id="UP000007115"/>
    </source>
</evidence>
<dbReference type="EMBL" id="ABDF02000086">
    <property type="protein sequence ID" value="EHK18388.1"/>
    <property type="molecule type" value="Genomic_DNA"/>
</dbReference>
<name>G9N462_HYPVG</name>
<dbReference type="PANTHER" id="PTHR35910">
    <property type="entry name" value="2EXR DOMAIN-CONTAINING PROTEIN"/>
    <property type="match status" value="1"/>
</dbReference>
<dbReference type="InterPro" id="IPR045518">
    <property type="entry name" value="2EXR"/>
</dbReference>
<dbReference type="VEuPathDB" id="FungiDB:TRIVIDRAFT_225704"/>
<dbReference type="eggNOG" id="ENOG502SPX5">
    <property type="taxonomic scope" value="Eukaryota"/>
</dbReference>
<feature type="domain" description="2EXR" evidence="1">
    <location>
        <begin position="4"/>
        <end position="93"/>
    </location>
</feature>
<dbReference type="HOGENOM" id="CLU_071377_3_0_1"/>
<gene>
    <name evidence="2" type="ORF">TRIVIDRAFT_225704</name>
</gene>
<organism evidence="2 3">
    <name type="scientific">Hypocrea virens (strain Gv29-8 / FGSC 10586)</name>
    <name type="common">Gliocladium virens</name>
    <name type="synonym">Trichoderma virens</name>
    <dbReference type="NCBI Taxonomy" id="413071"/>
    <lineage>
        <taxon>Eukaryota</taxon>
        <taxon>Fungi</taxon>
        <taxon>Dikarya</taxon>
        <taxon>Ascomycota</taxon>
        <taxon>Pezizomycotina</taxon>
        <taxon>Sordariomycetes</taxon>
        <taxon>Hypocreomycetidae</taxon>
        <taxon>Hypocreales</taxon>
        <taxon>Hypocreaceae</taxon>
        <taxon>Trichoderma</taxon>
    </lineage>
</organism>
<dbReference type="PANTHER" id="PTHR35910:SF1">
    <property type="entry name" value="2EXR DOMAIN-CONTAINING PROTEIN"/>
    <property type="match status" value="1"/>
</dbReference>
<sequence>MSTFHPFPRLPIELRIRIWNLTAFPRIVRVRTHMRRRWVTVGETLVQYVASSTPCPPVMQVCHESRQHAPYEQAYTNGFEPRYIWINFETDMICLEENKDPLSLANPLALDPHEEDIQRLRFSINKEADSEWFFHFGNQQLSSFSSVKEIHLAVDRKIAGFSVSAMADTVEYCLGRYADIVKFLDVGSGLMMDANQVRLTHAWITWHSFERYGKAKLDTFEEDMRWMQDDDTILTLSEIHVIEDGIVEVEEDESGEDE</sequence>
<protein>
    <recommendedName>
        <fullName evidence="1">2EXR domain-containing protein</fullName>
    </recommendedName>
</protein>
<dbReference type="GeneID" id="25791964"/>
<dbReference type="RefSeq" id="XP_013952589.1">
    <property type="nucleotide sequence ID" value="XM_014097114.1"/>
</dbReference>
<accession>G9N462</accession>
<comment type="caution">
    <text evidence="2">The sequence shown here is derived from an EMBL/GenBank/DDBJ whole genome shotgun (WGS) entry which is preliminary data.</text>
</comment>
<dbReference type="InParanoid" id="G9N462"/>
<dbReference type="OMA" id="NFETDMI"/>
<proteinExistence type="predicted"/>
<evidence type="ECO:0000259" key="1">
    <source>
        <dbReference type="Pfam" id="PF20150"/>
    </source>
</evidence>
<reference evidence="2 3" key="1">
    <citation type="journal article" date="2011" name="Genome Biol.">
        <title>Comparative genome sequence analysis underscores mycoparasitism as the ancestral life style of Trichoderma.</title>
        <authorList>
            <person name="Kubicek C.P."/>
            <person name="Herrera-Estrella A."/>
            <person name="Seidl-Seiboth V."/>
            <person name="Martinez D.A."/>
            <person name="Druzhinina I.S."/>
            <person name="Thon M."/>
            <person name="Zeilinger S."/>
            <person name="Casas-Flores S."/>
            <person name="Horwitz B.A."/>
            <person name="Mukherjee P.K."/>
            <person name="Mukherjee M."/>
            <person name="Kredics L."/>
            <person name="Alcaraz L.D."/>
            <person name="Aerts A."/>
            <person name="Antal Z."/>
            <person name="Atanasova L."/>
            <person name="Cervantes-Badillo M.G."/>
            <person name="Challacombe J."/>
            <person name="Chertkov O."/>
            <person name="McCluskey K."/>
            <person name="Coulpier F."/>
            <person name="Deshpande N."/>
            <person name="von Doehren H."/>
            <person name="Ebbole D.J."/>
            <person name="Esquivel-Naranjo E.U."/>
            <person name="Fekete E."/>
            <person name="Flipphi M."/>
            <person name="Glaser F."/>
            <person name="Gomez-Rodriguez E.Y."/>
            <person name="Gruber S."/>
            <person name="Han C."/>
            <person name="Henrissat B."/>
            <person name="Hermosa R."/>
            <person name="Hernandez-Onate M."/>
            <person name="Karaffa L."/>
            <person name="Kosti I."/>
            <person name="Le Crom S."/>
            <person name="Lindquist E."/>
            <person name="Lucas S."/>
            <person name="Luebeck M."/>
            <person name="Luebeck P.S."/>
            <person name="Margeot A."/>
            <person name="Metz B."/>
            <person name="Misra M."/>
            <person name="Nevalainen H."/>
            <person name="Omann M."/>
            <person name="Packer N."/>
            <person name="Perrone G."/>
            <person name="Uresti-Rivera E.E."/>
            <person name="Salamov A."/>
            <person name="Schmoll M."/>
            <person name="Seiboth B."/>
            <person name="Shapiro H."/>
            <person name="Sukno S."/>
            <person name="Tamayo-Ramos J.A."/>
            <person name="Tisch D."/>
            <person name="Wiest A."/>
            <person name="Wilkinson H.H."/>
            <person name="Zhang M."/>
            <person name="Coutinho P.M."/>
            <person name="Kenerley C.M."/>
            <person name="Monte E."/>
            <person name="Baker S.E."/>
            <person name="Grigoriev I.V."/>
        </authorList>
    </citation>
    <scope>NUCLEOTIDE SEQUENCE [LARGE SCALE GENOMIC DNA]</scope>
    <source>
        <strain evidence="3">Gv29-8 / FGSC 10586</strain>
    </source>
</reference>
<dbReference type="OrthoDB" id="3473305at2759"/>